<evidence type="ECO:0000313" key="7">
    <source>
        <dbReference type="Proteomes" id="UP000501747"/>
    </source>
</evidence>
<organism evidence="6 7">
    <name type="scientific">Vagococcus hydrophili</name>
    <dbReference type="NCBI Taxonomy" id="2714947"/>
    <lineage>
        <taxon>Bacteria</taxon>
        <taxon>Bacillati</taxon>
        <taxon>Bacillota</taxon>
        <taxon>Bacilli</taxon>
        <taxon>Lactobacillales</taxon>
        <taxon>Enterococcaceae</taxon>
        <taxon>Vagococcus</taxon>
    </lineage>
</organism>
<accession>A0A6G8AWJ5</accession>
<feature type="transmembrane region" description="Helical" evidence="4">
    <location>
        <begin position="13"/>
        <end position="33"/>
    </location>
</feature>
<evidence type="ECO:0000256" key="1">
    <source>
        <dbReference type="ARBA" id="ARBA00023224"/>
    </source>
</evidence>
<dbReference type="Gene3D" id="1.10.287.950">
    <property type="entry name" value="Methyl-accepting chemotaxis protein"/>
    <property type="match status" value="1"/>
</dbReference>
<dbReference type="SUPFAM" id="SSF103190">
    <property type="entry name" value="Sensory domain-like"/>
    <property type="match status" value="1"/>
</dbReference>
<dbReference type="GO" id="GO:0016020">
    <property type="term" value="C:membrane"/>
    <property type="evidence" value="ECO:0007669"/>
    <property type="project" value="InterPro"/>
</dbReference>
<reference evidence="6 7" key="1">
    <citation type="submission" date="2020-03" db="EMBL/GenBank/DDBJ databases">
        <title>Vagococcus sp. nov., isolated from beetles.</title>
        <authorList>
            <person name="Hyun D.-W."/>
            <person name="Bae J.-W."/>
        </authorList>
    </citation>
    <scope>NUCLEOTIDE SEQUENCE [LARGE SCALE GENOMIC DNA]</scope>
    <source>
        <strain evidence="6 7">HDW17B</strain>
    </source>
</reference>
<dbReference type="GO" id="GO:0007165">
    <property type="term" value="P:signal transduction"/>
    <property type="evidence" value="ECO:0007669"/>
    <property type="project" value="UniProtKB-KW"/>
</dbReference>
<feature type="coiled-coil region" evidence="3">
    <location>
        <begin position="645"/>
        <end position="672"/>
    </location>
</feature>
<keyword evidence="1 2" id="KW-0807">Transducer</keyword>
<protein>
    <recommendedName>
        <fullName evidence="5">Methyl-accepting transducer domain-containing protein</fullName>
    </recommendedName>
</protein>
<feature type="domain" description="Methyl-accepting transducer" evidence="5">
    <location>
        <begin position="392"/>
        <end position="649"/>
    </location>
</feature>
<keyword evidence="4" id="KW-0472">Membrane</keyword>
<keyword evidence="7" id="KW-1185">Reference proteome</keyword>
<keyword evidence="4" id="KW-1133">Transmembrane helix</keyword>
<keyword evidence="3" id="KW-0175">Coiled coil</keyword>
<dbReference type="Pfam" id="PF00015">
    <property type="entry name" value="MCPsignal"/>
    <property type="match status" value="1"/>
</dbReference>
<keyword evidence="4" id="KW-0812">Transmembrane</keyword>
<dbReference type="Gene3D" id="3.30.450.20">
    <property type="entry name" value="PAS domain"/>
    <property type="match status" value="2"/>
</dbReference>
<sequence length="678" mass="74579">MKKQKSKSVKGKIIGFILFLTIVPVITVLFINMKLMKETLEHRLSIEAEEKIASVQNQAGAAQKSALNDIEILKKHDVFKGDLNSPKREQEILKVLNFLFESDENYADVYFVPNNKDIVSSVTFKMTPDQYKEREWYKTAIANPQEINISKPVKDVNTGNLINTVSTAVVENNQIKGILAIDVSTDEAVNIVNTTSVGIYGGMKLVMANGEVLASNEKSEIGKNVSENPGFKKMTEEKGMVDTPAGHDYYFKTKGDLFIIAEVAQKEFQMKQAEMFKYSSIIIGIWGVISIFIAVFVSNRIIGLVKTIVDSFEKAKSGNLKAKIINIRGGTKESGPLVTKFFGSGEAKEDGAEISQIANAYNGMLDGFANLVKNIQNESNQIADMSVSLSDISKQTNSATEEVSETITGIAQATSSQAIDAEKTVTEMNELGNTIEVINQSAIEMNDQALTASQDNQNNSDLMHDVHENWEIEREKLKLLVDNMAGMNTDIQNINKIIQVITDISTQTNLLALNASIEAARAGEAGKGFAVVAEEVRKLAEQSAISTKDIETIIEEIQMKSNEMVTQVSASYDGGQKQTEIINSAIDSTDKVTQQFDTIIQNVHKIDQLSQDIKQQKDDVLFSVENISASTEENSAGTEEVSANAEEILATMQEFTANIQDLETIADGLKKQVNQFNI</sequence>
<dbReference type="SMART" id="SM00283">
    <property type="entry name" value="MA"/>
    <property type="match status" value="1"/>
</dbReference>
<evidence type="ECO:0000256" key="4">
    <source>
        <dbReference type="SAM" id="Phobius"/>
    </source>
</evidence>
<dbReference type="KEGG" id="vhy:G7082_12930"/>
<evidence type="ECO:0000256" key="3">
    <source>
        <dbReference type="SAM" id="Coils"/>
    </source>
</evidence>
<dbReference type="PANTHER" id="PTHR32089:SF112">
    <property type="entry name" value="LYSOZYME-LIKE PROTEIN-RELATED"/>
    <property type="match status" value="1"/>
</dbReference>
<gene>
    <name evidence="6" type="ORF">G7082_12930</name>
</gene>
<evidence type="ECO:0000256" key="2">
    <source>
        <dbReference type="PROSITE-ProRule" id="PRU00284"/>
    </source>
</evidence>
<proteinExistence type="predicted"/>
<dbReference type="PANTHER" id="PTHR32089">
    <property type="entry name" value="METHYL-ACCEPTING CHEMOTAXIS PROTEIN MCPB"/>
    <property type="match status" value="1"/>
</dbReference>
<dbReference type="Proteomes" id="UP000501747">
    <property type="component" value="Chromosome"/>
</dbReference>
<dbReference type="Pfam" id="PF22673">
    <property type="entry name" value="MCP-like_PDC_1"/>
    <property type="match status" value="1"/>
</dbReference>
<name>A0A6G8AWJ5_9ENTE</name>
<dbReference type="SUPFAM" id="SSF58104">
    <property type="entry name" value="Methyl-accepting chemotaxis protein (MCP) signaling domain"/>
    <property type="match status" value="1"/>
</dbReference>
<dbReference type="InterPro" id="IPR029151">
    <property type="entry name" value="Sensor-like_sf"/>
</dbReference>
<dbReference type="AlphaFoldDB" id="A0A6G8AWJ5"/>
<evidence type="ECO:0000259" key="5">
    <source>
        <dbReference type="PROSITE" id="PS50111"/>
    </source>
</evidence>
<feature type="transmembrane region" description="Helical" evidence="4">
    <location>
        <begin position="275"/>
        <end position="297"/>
    </location>
</feature>
<dbReference type="Gene3D" id="6.10.340.10">
    <property type="match status" value="1"/>
</dbReference>
<dbReference type="InterPro" id="IPR004089">
    <property type="entry name" value="MCPsignal_dom"/>
</dbReference>
<dbReference type="PROSITE" id="PS50111">
    <property type="entry name" value="CHEMOTAXIS_TRANSDUC_2"/>
    <property type="match status" value="1"/>
</dbReference>
<dbReference type="EMBL" id="CP049887">
    <property type="protein sequence ID" value="QIL49332.1"/>
    <property type="molecule type" value="Genomic_DNA"/>
</dbReference>
<evidence type="ECO:0000313" key="6">
    <source>
        <dbReference type="EMBL" id="QIL49332.1"/>
    </source>
</evidence>
<dbReference type="RefSeq" id="WP_166035539.1">
    <property type="nucleotide sequence ID" value="NZ_CP049887.1"/>
</dbReference>